<dbReference type="PRINTS" id="PR00813">
    <property type="entry name" value="BCTERIALGSPG"/>
</dbReference>
<keyword evidence="5 7" id="KW-0472">Membrane</keyword>
<evidence type="ECO:0000256" key="3">
    <source>
        <dbReference type="ARBA" id="ARBA00022692"/>
    </source>
</evidence>
<keyword evidence="2" id="KW-0488">Methylation</keyword>
<dbReference type="InterPro" id="IPR013545">
    <property type="entry name" value="T2SS_protein-GspG_C"/>
</dbReference>
<sequence length="150" mass="15939">MRLRQALRNKKGFTLIELLVVITIIGILSAIILPKFLSQANKARISSAKATLAAMKTSIEAYRGDPANNDNYPGTSNIGTVLKNDGFAAGTKDPWGNEYKYTVDSTSKTYTLYSMGPNGAEGGNDDIYIDQDTAPTSGASKSGGSNITIP</sequence>
<organism evidence="9 10">
    <name type="scientific">Neomoorella thermoacetica</name>
    <name type="common">Clostridium thermoaceticum</name>
    <dbReference type="NCBI Taxonomy" id="1525"/>
    <lineage>
        <taxon>Bacteria</taxon>
        <taxon>Bacillati</taxon>
        <taxon>Bacillota</taxon>
        <taxon>Clostridia</taxon>
        <taxon>Neomoorellales</taxon>
        <taxon>Neomoorellaceae</taxon>
        <taxon>Neomoorella</taxon>
    </lineage>
</organism>
<feature type="domain" description="Type II secretion system protein GspG C-terminal" evidence="8">
    <location>
        <begin position="36"/>
        <end position="126"/>
    </location>
</feature>
<dbReference type="Gene3D" id="3.30.700.10">
    <property type="entry name" value="Glycoprotein, Type 4 Pilin"/>
    <property type="match status" value="1"/>
</dbReference>
<dbReference type="SUPFAM" id="SSF54523">
    <property type="entry name" value="Pili subunits"/>
    <property type="match status" value="1"/>
</dbReference>
<dbReference type="Pfam" id="PF08334">
    <property type="entry name" value="T2SSG"/>
    <property type="match status" value="1"/>
</dbReference>
<evidence type="ECO:0000256" key="4">
    <source>
        <dbReference type="ARBA" id="ARBA00022989"/>
    </source>
</evidence>
<dbReference type="EMBL" id="MDDC01000014">
    <property type="protein sequence ID" value="OIQ58565.1"/>
    <property type="molecule type" value="Genomic_DNA"/>
</dbReference>
<dbReference type="InterPro" id="IPR045584">
    <property type="entry name" value="Pilin-like"/>
</dbReference>
<dbReference type="GO" id="GO:0015627">
    <property type="term" value="C:type II protein secretion system complex"/>
    <property type="evidence" value="ECO:0007669"/>
    <property type="project" value="InterPro"/>
</dbReference>
<dbReference type="InterPro" id="IPR000983">
    <property type="entry name" value="Bac_GSPG_pilin"/>
</dbReference>
<dbReference type="NCBIfam" id="TIGR02532">
    <property type="entry name" value="IV_pilin_GFxxxE"/>
    <property type="match status" value="1"/>
</dbReference>
<evidence type="ECO:0000256" key="7">
    <source>
        <dbReference type="SAM" id="Phobius"/>
    </source>
</evidence>
<evidence type="ECO:0000259" key="8">
    <source>
        <dbReference type="Pfam" id="PF08334"/>
    </source>
</evidence>
<comment type="subcellular location">
    <subcellularLocation>
        <location evidence="1">Membrane</location>
        <topology evidence="1">Single-pass membrane protein</topology>
    </subcellularLocation>
</comment>
<evidence type="ECO:0000256" key="6">
    <source>
        <dbReference type="SAM" id="MobiDB-lite"/>
    </source>
</evidence>
<feature type="region of interest" description="Disordered" evidence="6">
    <location>
        <begin position="123"/>
        <end position="150"/>
    </location>
</feature>
<evidence type="ECO:0000256" key="5">
    <source>
        <dbReference type="ARBA" id="ARBA00023136"/>
    </source>
</evidence>
<gene>
    <name evidence="9" type="primary">xcpT</name>
    <name evidence="9" type="ORF">MOTE_19350</name>
</gene>
<evidence type="ECO:0000313" key="10">
    <source>
        <dbReference type="Proteomes" id="UP000182811"/>
    </source>
</evidence>
<name>A0A1J5P3P8_NEOTH</name>
<dbReference type="PANTHER" id="PTHR30093">
    <property type="entry name" value="GENERAL SECRETION PATHWAY PROTEIN G"/>
    <property type="match status" value="1"/>
</dbReference>
<dbReference type="Pfam" id="PF07963">
    <property type="entry name" value="N_methyl"/>
    <property type="match status" value="1"/>
</dbReference>
<proteinExistence type="predicted"/>
<feature type="compositionally biased region" description="Polar residues" evidence="6">
    <location>
        <begin position="133"/>
        <end position="150"/>
    </location>
</feature>
<dbReference type="AlphaFoldDB" id="A0A1J5P3P8"/>
<accession>A0A1J5P3P8</accession>
<protein>
    <submittedName>
        <fullName evidence="9">Type II secretion system protein G</fullName>
    </submittedName>
</protein>
<dbReference type="GO" id="GO:0015628">
    <property type="term" value="P:protein secretion by the type II secretion system"/>
    <property type="evidence" value="ECO:0007669"/>
    <property type="project" value="InterPro"/>
</dbReference>
<comment type="caution">
    <text evidence="9">The sequence shown here is derived from an EMBL/GenBank/DDBJ whole genome shotgun (WGS) entry which is preliminary data.</text>
</comment>
<dbReference type="OrthoDB" id="1787073at2"/>
<keyword evidence="4 7" id="KW-1133">Transmembrane helix</keyword>
<keyword evidence="3 7" id="KW-0812">Transmembrane</keyword>
<dbReference type="PROSITE" id="PS00409">
    <property type="entry name" value="PROKAR_NTER_METHYL"/>
    <property type="match status" value="1"/>
</dbReference>
<evidence type="ECO:0000256" key="1">
    <source>
        <dbReference type="ARBA" id="ARBA00004167"/>
    </source>
</evidence>
<dbReference type="GO" id="GO:0016020">
    <property type="term" value="C:membrane"/>
    <property type="evidence" value="ECO:0007669"/>
    <property type="project" value="UniProtKB-SubCell"/>
</dbReference>
<dbReference type="InterPro" id="IPR012902">
    <property type="entry name" value="N_methyl_site"/>
</dbReference>
<evidence type="ECO:0000313" key="9">
    <source>
        <dbReference type="EMBL" id="OIQ58565.1"/>
    </source>
</evidence>
<reference evidence="9 10" key="1">
    <citation type="submission" date="2016-08" db="EMBL/GenBank/DDBJ databases">
        <title>Genome-based comparison of Moorella thermoacetic strains.</title>
        <authorList>
            <person name="Poehlein A."/>
            <person name="Bengelsdorf F.R."/>
            <person name="Esser C."/>
            <person name="Duerre P."/>
            <person name="Daniel R."/>
        </authorList>
    </citation>
    <scope>NUCLEOTIDE SEQUENCE [LARGE SCALE GENOMIC DNA]</scope>
    <source>
        <strain evidence="9 10">DSM 21394</strain>
    </source>
</reference>
<feature type="transmembrane region" description="Helical" evidence="7">
    <location>
        <begin position="12"/>
        <end position="33"/>
    </location>
</feature>
<dbReference type="PANTHER" id="PTHR30093:SF44">
    <property type="entry name" value="TYPE II SECRETION SYSTEM CORE PROTEIN G"/>
    <property type="match status" value="1"/>
</dbReference>
<evidence type="ECO:0000256" key="2">
    <source>
        <dbReference type="ARBA" id="ARBA00022481"/>
    </source>
</evidence>
<dbReference type="Proteomes" id="UP000182811">
    <property type="component" value="Unassembled WGS sequence"/>
</dbReference>